<sequence>MQPKVPGQARDDVSLIHHPSSRNRPSDIRDLRNRSAEGVLFLNLGLFE</sequence>
<evidence type="ECO:0000313" key="3">
    <source>
        <dbReference type="Proteomes" id="UP000184520"/>
    </source>
</evidence>
<accession>A0A1M5HD54</accession>
<feature type="region of interest" description="Disordered" evidence="1">
    <location>
        <begin position="1"/>
        <end position="28"/>
    </location>
</feature>
<proteinExistence type="predicted"/>
<dbReference type="Proteomes" id="UP000184520">
    <property type="component" value="Unassembled WGS sequence"/>
</dbReference>
<evidence type="ECO:0000313" key="2">
    <source>
        <dbReference type="EMBL" id="SHG13857.1"/>
    </source>
</evidence>
<keyword evidence="3" id="KW-1185">Reference proteome</keyword>
<dbReference type="AlphaFoldDB" id="A0A1M5HD54"/>
<dbReference type="EMBL" id="FQWD01000002">
    <property type="protein sequence ID" value="SHG13857.1"/>
    <property type="molecule type" value="Genomic_DNA"/>
</dbReference>
<protein>
    <submittedName>
        <fullName evidence="2">Uncharacterized protein</fullName>
    </submittedName>
</protein>
<name>A0A1M5HD54_9ALTE</name>
<reference evidence="3" key="1">
    <citation type="submission" date="2016-11" db="EMBL/GenBank/DDBJ databases">
        <authorList>
            <person name="Varghese N."/>
            <person name="Submissions S."/>
        </authorList>
    </citation>
    <scope>NUCLEOTIDE SEQUENCE [LARGE SCALE GENOMIC DNA]</scope>
    <source>
        <strain evidence="3">CGMCC 1.8995</strain>
    </source>
</reference>
<gene>
    <name evidence="2" type="ORF">SAMN05216361_1421</name>
</gene>
<organism evidence="2 3">
    <name type="scientific">Marisediminitalea aggregata</name>
    <dbReference type="NCBI Taxonomy" id="634436"/>
    <lineage>
        <taxon>Bacteria</taxon>
        <taxon>Pseudomonadati</taxon>
        <taxon>Pseudomonadota</taxon>
        <taxon>Gammaproteobacteria</taxon>
        <taxon>Alteromonadales</taxon>
        <taxon>Alteromonadaceae</taxon>
        <taxon>Marisediminitalea</taxon>
    </lineage>
</organism>
<dbReference type="STRING" id="634436.SAMN05216361_1421"/>
<evidence type="ECO:0000256" key="1">
    <source>
        <dbReference type="SAM" id="MobiDB-lite"/>
    </source>
</evidence>